<dbReference type="InterPro" id="IPR043129">
    <property type="entry name" value="ATPase_NBD"/>
</dbReference>
<evidence type="ECO:0000313" key="2">
    <source>
        <dbReference type="EMBL" id="NAS19615.1"/>
    </source>
</evidence>
<feature type="domain" description="Actin-like protein N-terminal" evidence="1">
    <location>
        <begin position="37"/>
        <end position="175"/>
    </location>
</feature>
<name>A0A6L9EV30_CLOBU</name>
<reference evidence="2 3" key="1">
    <citation type="submission" date="2020-01" db="EMBL/GenBank/DDBJ databases">
        <title>Genome sequence of a 1,3-propanediol producer, Clostridium butyricum S3.</title>
        <authorList>
            <person name="Zhou J."/>
        </authorList>
    </citation>
    <scope>NUCLEOTIDE SEQUENCE [LARGE SCALE GENOMIC DNA]</scope>
    <source>
        <strain evidence="2 3">S3</strain>
    </source>
</reference>
<evidence type="ECO:0000313" key="3">
    <source>
        <dbReference type="Proteomes" id="UP000474042"/>
    </source>
</evidence>
<gene>
    <name evidence="2" type="ORF">GND98_017585</name>
</gene>
<dbReference type="Proteomes" id="UP000474042">
    <property type="component" value="Unassembled WGS sequence"/>
</dbReference>
<dbReference type="Gene3D" id="3.30.420.40">
    <property type="match status" value="1"/>
</dbReference>
<comment type="caution">
    <text evidence="2">The sequence shown here is derived from an EMBL/GenBank/DDBJ whole genome shotgun (WGS) entry which is preliminary data.</text>
</comment>
<organism evidence="2 3">
    <name type="scientific">Clostridium butyricum</name>
    <dbReference type="NCBI Taxonomy" id="1492"/>
    <lineage>
        <taxon>Bacteria</taxon>
        <taxon>Bacillati</taxon>
        <taxon>Bacillota</taxon>
        <taxon>Clostridia</taxon>
        <taxon>Eubacteriales</taxon>
        <taxon>Clostridiaceae</taxon>
        <taxon>Clostridium</taxon>
    </lineage>
</organism>
<accession>A0A6L9EV30</accession>
<dbReference type="AlphaFoldDB" id="A0A6L9EV30"/>
<proteinExistence type="predicted"/>
<dbReference type="EMBL" id="WOFV02000086">
    <property type="protein sequence ID" value="NAS19615.1"/>
    <property type="molecule type" value="Genomic_DNA"/>
</dbReference>
<dbReference type="Pfam" id="PF17989">
    <property type="entry name" value="ALP_N"/>
    <property type="match status" value="1"/>
</dbReference>
<dbReference type="SUPFAM" id="SSF53067">
    <property type="entry name" value="Actin-like ATPase domain"/>
    <property type="match status" value="1"/>
</dbReference>
<evidence type="ECO:0000259" key="1">
    <source>
        <dbReference type="Pfam" id="PF17989"/>
    </source>
</evidence>
<protein>
    <recommendedName>
        <fullName evidence="1">Actin-like protein N-terminal domain-containing protein</fullName>
    </recommendedName>
</protein>
<sequence length="187" mass="21623">MSTNHKGDKRMSVYELMFLLNEDQREELTKKLDTVLAVDIGKSFVKTNTGIKFPSNVYLGEKTCNSSLDSLQVTWKEKPYTVGDRSRPQNIILTDYNSDEYKICILTAIALGFEGEENIQVRLGLGLSPMYFRDHNEKLKEEIMKLNKQTISINIGEEIKNYSIEILEVRVFKQACTLPDKYLKRRD</sequence>
<dbReference type="InterPro" id="IPR040607">
    <property type="entry name" value="ALP_N"/>
</dbReference>